<organism evidence="1">
    <name type="scientific">Siphoviridae sp. ctKm44</name>
    <dbReference type="NCBI Taxonomy" id="2826245"/>
    <lineage>
        <taxon>Viruses</taxon>
        <taxon>Duplodnaviria</taxon>
        <taxon>Heunggongvirae</taxon>
        <taxon>Uroviricota</taxon>
        <taxon>Caudoviricetes</taxon>
    </lineage>
</organism>
<dbReference type="EMBL" id="BK014735">
    <property type="protein sequence ID" value="DAD73381.1"/>
    <property type="molecule type" value="Genomic_DNA"/>
</dbReference>
<evidence type="ECO:0000313" key="1">
    <source>
        <dbReference type="EMBL" id="DAD73381.1"/>
    </source>
</evidence>
<protein>
    <submittedName>
        <fullName evidence="1">Uncharacterized protein</fullName>
    </submittedName>
</protein>
<name>A0A8S5LTN6_9CAUD</name>
<accession>A0A8S5LTN6</accession>
<reference evidence="1" key="1">
    <citation type="journal article" date="2021" name="Proc. Natl. Acad. Sci. U.S.A.">
        <title>A Catalog of Tens of Thousands of Viruses from Human Metagenomes Reveals Hidden Associations with Chronic Diseases.</title>
        <authorList>
            <person name="Tisza M.J."/>
            <person name="Buck C.B."/>
        </authorList>
    </citation>
    <scope>NUCLEOTIDE SEQUENCE</scope>
    <source>
        <strain evidence="1">CtKm44</strain>
    </source>
</reference>
<proteinExistence type="predicted"/>
<sequence length="216" mass="24014">MSKKTDYDKVKLRTANVGDQELAEKHIQPVAKGKIEKPGVGKWFSNVLFGEEGFRGAATHMVQEVIVPSIQNTVADVLVTAVQRAIFGDDYIHRRANVGSFWGRGNNVTRMDTYRGKQTDYTKNFARRNTRASNIVNDIAFETRQEAQEVFNVLLANLNQYDVVTVGDYYELTDNAASFTDHSYGWSVSSGGLNGARIVAARGGGYKIQFPQPVEV</sequence>